<dbReference type="SUPFAM" id="SSF144091">
    <property type="entry name" value="Rhomboid-like"/>
    <property type="match status" value="1"/>
</dbReference>
<feature type="transmembrane region" description="Helical" evidence="5">
    <location>
        <begin position="303"/>
        <end position="319"/>
    </location>
</feature>
<accession>A0A074LWJ1</accession>
<keyword evidence="4 5" id="KW-0472">Membrane</keyword>
<dbReference type="STRING" id="1157490.EL26_04940"/>
<dbReference type="EMBL" id="JMIR01000004">
    <property type="protein sequence ID" value="KEO84448.1"/>
    <property type="molecule type" value="Genomic_DNA"/>
</dbReference>
<feature type="transmembrane region" description="Helical" evidence="5">
    <location>
        <begin position="279"/>
        <end position="297"/>
    </location>
</feature>
<feature type="domain" description="Peptidase S54 rhomboid" evidence="6">
    <location>
        <begin position="238"/>
        <end position="371"/>
    </location>
</feature>
<evidence type="ECO:0000256" key="3">
    <source>
        <dbReference type="ARBA" id="ARBA00022989"/>
    </source>
</evidence>
<keyword evidence="3 5" id="KW-1133">Transmembrane helix</keyword>
<dbReference type="InterPro" id="IPR050925">
    <property type="entry name" value="Rhomboid_protease_S54"/>
</dbReference>
<reference evidence="7 8" key="1">
    <citation type="journal article" date="2013" name="Int. J. Syst. Evol. Microbiol.">
        <title>Tumebacillus flagellatus sp. nov., an alpha-amylase/pullulanase-producing bacterium isolated from cassava wastewater.</title>
        <authorList>
            <person name="Wang Q."/>
            <person name="Xie N."/>
            <person name="Qin Y."/>
            <person name="Shen N."/>
            <person name="Zhu J."/>
            <person name="Mi H."/>
            <person name="Huang R."/>
        </authorList>
    </citation>
    <scope>NUCLEOTIDE SEQUENCE [LARGE SCALE GENOMIC DNA]</scope>
    <source>
        <strain evidence="7 8">GST4</strain>
    </source>
</reference>
<evidence type="ECO:0000259" key="6">
    <source>
        <dbReference type="Pfam" id="PF01694"/>
    </source>
</evidence>
<organism evidence="7 8">
    <name type="scientific">Tumebacillus flagellatus</name>
    <dbReference type="NCBI Taxonomy" id="1157490"/>
    <lineage>
        <taxon>Bacteria</taxon>
        <taxon>Bacillati</taxon>
        <taxon>Bacillota</taxon>
        <taxon>Bacilli</taxon>
        <taxon>Bacillales</taxon>
        <taxon>Alicyclobacillaceae</taxon>
        <taxon>Tumebacillus</taxon>
    </lineage>
</organism>
<evidence type="ECO:0000313" key="8">
    <source>
        <dbReference type="Proteomes" id="UP000027931"/>
    </source>
</evidence>
<dbReference type="Pfam" id="PF01694">
    <property type="entry name" value="Rhomboid"/>
    <property type="match status" value="1"/>
</dbReference>
<dbReference type="eggNOG" id="COG0705">
    <property type="taxonomic scope" value="Bacteria"/>
</dbReference>
<feature type="transmembrane region" description="Helical" evidence="5">
    <location>
        <begin position="240"/>
        <end position="267"/>
    </location>
</feature>
<dbReference type="InterPro" id="IPR035952">
    <property type="entry name" value="Rhomboid-like_sf"/>
</dbReference>
<evidence type="ECO:0000313" key="7">
    <source>
        <dbReference type="EMBL" id="KEO84448.1"/>
    </source>
</evidence>
<evidence type="ECO:0000256" key="5">
    <source>
        <dbReference type="SAM" id="Phobius"/>
    </source>
</evidence>
<sequence length="404" mass="45348">MSEQQRLSTFLYGMAQSLIAHDDFTILPQEQAEGQGRPSLLLMRRKFQSLQVIQLVPADGLTVEQIQAFTEREAKNFGEHQRSQNTYSLTVFIFSQWRSEENLRAITAATRYLGYLKTIGAAAVAVDLSRGVLGEWPTGPAVKGISVEPLRDLVAHYPNANYPDELLYRSKEQWEAQLVELSNRRVERIESKMNHSAKTTVTYALLALTVLIFLIARMDASQEFLYRGLMVPELIRQGEFYRLLTPVFFHYEVSHIFFNMWSLWVLGKVAERIYGSKRYLAVYLLAGIAGCLLSFAFNDNPSLGASGAIFGLMGALLAFGRHDQKAFSMTIGSSVYYMLAINLVMSFLVPRIDYWGHLGGLAGGFLVGMAVGVPGYRSQKINWKWGAAFLAYVVITFTLGLETS</sequence>
<comment type="subcellular location">
    <subcellularLocation>
        <location evidence="1">Membrane</location>
        <topology evidence="1">Multi-pass membrane protein</topology>
    </subcellularLocation>
</comment>
<protein>
    <recommendedName>
        <fullName evidence="6">Peptidase S54 rhomboid domain-containing protein</fullName>
    </recommendedName>
</protein>
<dbReference type="OrthoDB" id="9813074at2"/>
<evidence type="ECO:0000256" key="2">
    <source>
        <dbReference type="ARBA" id="ARBA00022692"/>
    </source>
</evidence>
<dbReference type="Proteomes" id="UP000027931">
    <property type="component" value="Unassembled WGS sequence"/>
</dbReference>
<dbReference type="AlphaFoldDB" id="A0A074LWJ1"/>
<feature type="transmembrane region" description="Helical" evidence="5">
    <location>
        <begin position="385"/>
        <end position="401"/>
    </location>
</feature>
<dbReference type="PANTHER" id="PTHR43731">
    <property type="entry name" value="RHOMBOID PROTEASE"/>
    <property type="match status" value="1"/>
</dbReference>
<evidence type="ECO:0000256" key="4">
    <source>
        <dbReference type="ARBA" id="ARBA00023136"/>
    </source>
</evidence>
<keyword evidence="8" id="KW-1185">Reference proteome</keyword>
<dbReference type="PANTHER" id="PTHR43731:SF26">
    <property type="entry name" value="RHOMBOID-LIKE PROTEIN 10, CHLOROPLASTIC"/>
    <property type="match status" value="1"/>
</dbReference>
<feature type="transmembrane region" description="Helical" evidence="5">
    <location>
        <begin position="201"/>
        <end position="220"/>
    </location>
</feature>
<keyword evidence="2 5" id="KW-0812">Transmembrane</keyword>
<dbReference type="GO" id="GO:0016020">
    <property type="term" value="C:membrane"/>
    <property type="evidence" value="ECO:0007669"/>
    <property type="project" value="UniProtKB-SubCell"/>
</dbReference>
<dbReference type="Gene3D" id="1.20.1540.10">
    <property type="entry name" value="Rhomboid-like"/>
    <property type="match status" value="1"/>
</dbReference>
<dbReference type="RefSeq" id="WP_052035997.1">
    <property type="nucleotide sequence ID" value="NZ_JMIR01000004.1"/>
</dbReference>
<feature type="transmembrane region" description="Helical" evidence="5">
    <location>
        <begin position="354"/>
        <end position="373"/>
    </location>
</feature>
<dbReference type="GO" id="GO:0004252">
    <property type="term" value="F:serine-type endopeptidase activity"/>
    <property type="evidence" value="ECO:0007669"/>
    <property type="project" value="InterPro"/>
</dbReference>
<dbReference type="InterPro" id="IPR022764">
    <property type="entry name" value="Peptidase_S54_rhomboid_dom"/>
</dbReference>
<feature type="transmembrane region" description="Helical" evidence="5">
    <location>
        <begin position="326"/>
        <end position="348"/>
    </location>
</feature>
<gene>
    <name evidence="7" type="ORF">EL26_04940</name>
</gene>
<name>A0A074LWJ1_9BACL</name>
<evidence type="ECO:0000256" key="1">
    <source>
        <dbReference type="ARBA" id="ARBA00004141"/>
    </source>
</evidence>
<proteinExistence type="predicted"/>
<comment type="caution">
    <text evidence="7">The sequence shown here is derived from an EMBL/GenBank/DDBJ whole genome shotgun (WGS) entry which is preliminary data.</text>
</comment>